<keyword evidence="5" id="KW-0539">Nucleus</keyword>
<feature type="region of interest" description="Disordered" evidence="6">
    <location>
        <begin position="1"/>
        <end position="24"/>
    </location>
</feature>
<dbReference type="AlphaFoldDB" id="A0A7I8K3K3"/>
<reference evidence="8" key="1">
    <citation type="submission" date="2020-02" db="EMBL/GenBank/DDBJ databases">
        <authorList>
            <person name="Scholz U."/>
            <person name="Mascher M."/>
            <person name="Fiebig A."/>
        </authorList>
    </citation>
    <scope>NUCLEOTIDE SEQUENCE</scope>
</reference>
<dbReference type="PROSITE" id="PS51005">
    <property type="entry name" value="NAC"/>
    <property type="match status" value="1"/>
</dbReference>
<name>A0A7I8K3K3_SPIIN</name>
<proteinExistence type="predicted"/>
<evidence type="ECO:0000259" key="7">
    <source>
        <dbReference type="PROSITE" id="PS51005"/>
    </source>
</evidence>
<feature type="compositionally biased region" description="Low complexity" evidence="6">
    <location>
        <begin position="1"/>
        <end position="16"/>
    </location>
</feature>
<dbReference type="Gene3D" id="2.170.150.80">
    <property type="entry name" value="NAC domain"/>
    <property type="match status" value="1"/>
</dbReference>
<keyword evidence="3" id="KW-0238">DNA-binding</keyword>
<keyword evidence="9" id="KW-1185">Reference proteome</keyword>
<sequence>MSGGSSSNSPSPAAPAEGGGALAPGFRFHPTDEELVGYYLKRKVLGRPFRVDAISEIDLYKTEPWDLPGKSRIQSRDTEWYFFSALDRKYANRSRTNRATGAGYWKTTGKDRPISRAGRIIGMKKTLVFHAGRAPKGQRTNWVMHEYRLHDAHLAAAALPQVAVLSRPPPICEYLTVLPPLTPFLFSSLLQDGFVVCRIFQKRGPGPQNGAQYGAPLPVEDEWDESELPAIKEECGGEGSDSIVFSNPLPAEIGDDDDDLVRALIGEILSLSISLSPP</sequence>
<evidence type="ECO:0000256" key="6">
    <source>
        <dbReference type="SAM" id="MobiDB-lite"/>
    </source>
</evidence>
<evidence type="ECO:0000256" key="5">
    <source>
        <dbReference type="ARBA" id="ARBA00023242"/>
    </source>
</evidence>
<dbReference type="InterPro" id="IPR003441">
    <property type="entry name" value="NAC-dom"/>
</dbReference>
<dbReference type="FunFam" id="2.170.150.80:FF:000002">
    <property type="entry name" value="Nac domain-containing protein 86"/>
    <property type="match status" value="1"/>
</dbReference>
<protein>
    <recommendedName>
        <fullName evidence="7">NAC domain-containing protein</fullName>
    </recommendedName>
</protein>
<evidence type="ECO:0000313" key="8">
    <source>
        <dbReference type="EMBL" id="CAA7390722.1"/>
    </source>
</evidence>
<dbReference type="SUPFAM" id="SSF101941">
    <property type="entry name" value="NAC domain"/>
    <property type="match status" value="1"/>
</dbReference>
<dbReference type="GO" id="GO:0005634">
    <property type="term" value="C:nucleus"/>
    <property type="evidence" value="ECO:0007669"/>
    <property type="project" value="UniProtKB-SubCell"/>
</dbReference>
<dbReference type="InterPro" id="IPR036093">
    <property type="entry name" value="NAC_dom_sf"/>
</dbReference>
<dbReference type="Pfam" id="PF02365">
    <property type="entry name" value="NAM"/>
    <property type="match status" value="1"/>
</dbReference>
<comment type="subcellular location">
    <subcellularLocation>
        <location evidence="1">Nucleus</location>
    </subcellularLocation>
</comment>
<organism evidence="8 9">
    <name type="scientific">Spirodela intermedia</name>
    <name type="common">Intermediate duckweed</name>
    <dbReference type="NCBI Taxonomy" id="51605"/>
    <lineage>
        <taxon>Eukaryota</taxon>
        <taxon>Viridiplantae</taxon>
        <taxon>Streptophyta</taxon>
        <taxon>Embryophyta</taxon>
        <taxon>Tracheophyta</taxon>
        <taxon>Spermatophyta</taxon>
        <taxon>Magnoliopsida</taxon>
        <taxon>Liliopsida</taxon>
        <taxon>Araceae</taxon>
        <taxon>Lemnoideae</taxon>
        <taxon>Spirodela</taxon>
    </lineage>
</organism>
<dbReference type="GO" id="GO:0003677">
    <property type="term" value="F:DNA binding"/>
    <property type="evidence" value="ECO:0007669"/>
    <property type="project" value="UniProtKB-KW"/>
</dbReference>
<dbReference type="GO" id="GO:0006355">
    <property type="term" value="P:regulation of DNA-templated transcription"/>
    <property type="evidence" value="ECO:0007669"/>
    <property type="project" value="InterPro"/>
</dbReference>
<feature type="domain" description="NAC" evidence="7">
    <location>
        <begin position="22"/>
        <end position="202"/>
    </location>
</feature>
<dbReference type="Proteomes" id="UP000663760">
    <property type="component" value="Chromosome 2"/>
</dbReference>
<dbReference type="PANTHER" id="PTHR31744">
    <property type="entry name" value="PROTEIN CUP-SHAPED COTYLEDON 2-RELATED"/>
    <property type="match status" value="1"/>
</dbReference>
<dbReference type="EMBL" id="LR746265">
    <property type="protein sequence ID" value="CAA7390722.1"/>
    <property type="molecule type" value="Genomic_DNA"/>
</dbReference>
<accession>A0A7I8K3K3</accession>
<keyword evidence="2" id="KW-0805">Transcription regulation</keyword>
<dbReference type="PANTHER" id="PTHR31744:SF210">
    <property type="entry name" value="NAC DOMAIN-CONTAINING PROTEIN 86-LIKE"/>
    <property type="match status" value="1"/>
</dbReference>
<keyword evidence="4" id="KW-0804">Transcription</keyword>
<evidence type="ECO:0000256" key="2">
    <source>
        <dbReference type="ARBA" id="ARBA00023015"/>
    </source>
</evidence>
<gene>
    <name evidence="8" type="ORF">SI8410_02002165</name>
</gene>
<evidence type="ECO:0000256" key="3">
    <source>
        <dbReference type="ARBA" id="ARBA00023125"/>
    </source>
</evidence>
<evidence type="ECO:0000313" key="9">
    <source>
        <dbReference type="Proteomes" id="UP000663760"/>
    </source>
</evidence>
<evidence type="ECO:0000256" key="4">
    <source>
        <dbReference type="ARBA" id="ARBA00023163"/>
    </source>
</evidence>
<dbReference type="OrthoDB" id="777252at2759"/>
<evidence type="ECO:0000256" key="1">
    <source>
        <dbReference type="ARBA" id="ARBA00004123"/>
    </source>
</evidence>